<keyword evidence="1" id="KW-0472">Membrane</keyword>
<feature type="transmembrane region" description="Helical" evidence="1">
    <location>
        <begin position="122"/>
        <end position="141"/>
    </location>
</feature>
<evidence type="ECO:0000313" key="3">
    <source>
        <dbReference type="Proteomes" id="UP000637299"/>
    </source>
</evidence>
<feature type="transmembrane region" description="Helical" evidence="1">
    <location>
        <begin position="12"/>
        <end position="34"/>
    </location>
</feature>
<gene>
    <name evidence="2" type="ORF">IC610_16310</name>
</gene>
<feature type="transmembrane region" description="Helical" evidence="1">
    <location>
        <begin position="162"/>
        <end position="191"/>
    </location>
</feature>
<sequence>MTAKLPAVSRKRYWDYFILVSRFLLAYTFIHYGYGKLTNGGQFGISAAEMSKPLKDLQLFQVMWYLFDHEPFKTTVGILQIVTGLLLLFESTAILGVIFFIPVAANIVLMDISFMNNAMGNAFSFRFSFYFILCFAVLWNDKERVKIIWHAMIKKFVWKRKFPWIMYALVPVFAIVLSLVSAIPNMIYYYIIFPEDLFKIFNFLK</sequence>
<proteinExistence type="predicted"/>
<dbReference type="EMBL" id="JACYFS010000006">
    <property type="protein sequence ID" value="MBD8083975.1"/>
    <property type="molecule type" value="Genomic_DNA"/>
</dbReference>
<evidence type="ECO:0000256" key="1">
    <source>
        <dbReference type="SAM" id="Phobius"/>
    </source>
</evidence>
<reference evidence="2 3" key="1">
    <citation type="submission" date="2020-09" db="EMBL/GenBank/DDBJ databases">
        <title>Genome seq and assembly of Chryseobacterium sp.</title>
        <authorList>
            <person name="Chhetri G."/>
        </authorList>
    </citation>
    <scope>NUCLEOTIDE SEQUENCE [LARGE SCALE GENOMIC DNA]</scope>
    <source>
        <strain evidence="2 3">GCR10</strain>
    </source>
</reference>
<dbReference type="RefSeq" id="WP_191737795.1">
    <property type="nucleotide sequence ID" value="NZ_JACYFS010000006.1"/>
</dbReference>
<comment type="caution">
    <text evidence="2">The sequence shown here is derived from an EMBL/GenBank/DDBJ whole genome shotgun (WGS) entry which is preliminary data.</text>
</comment>
<feature type="transmembrane region" description="Helical" evidence="1">
    <location>
        <begin position="94"/>
        <end position="116"/>
    </location>
</feature>
<keyword evidence="1" id="KW-1133">Transmembrane helix</keyword>
<organism evidence="2 3">
    <name type="scientific">Chryseobacterium caseinilyticum</name>
    <dbReference type="NCBI Taxonomy" id="2771428"/>
    <lineage>
        <taxon>Bacteria</taxon>
        <taxon>Pseudomonadati</taxon>
        <taxon>Bacteroidota</taxon>
        <taxon>Flavobacteriia</taxon>
        <taxon>Flavobacteriales</taxon>
        <taxon>Weeksellaceae</taxon>
        <taxon>Chryseobacterium group</taxon>
        <taxon>Chryseobacterium</taxon>
    </lineage>
</organism>
<name>A0ABR8ZFA1_9FLAO</name>
<accession>A0ABR8ZFA1</accession>
<protein>
    <submittedName>
        <fullName evidence="2">DoxX family membrane protein</fullName>
    </submittedName>
</protein>
<keyword evidence="3" id="KW-1185">Reference proteome</keyword>
<keyword evidence="1" id="KW-0812">Transmembrane</keyword>
<evidence type="ECO:0000313" key="2">
    <source>
        <dbReference type="EMBL" id="MBD8083975.1"/>
    </source>
</evidence>
<dbReference type="Proteomes" id="UP000637299">
    <property type="component" value="Unassembled WGS sequence"/>
</dbReference>